<protein>
    <submittedName>
        <fullName evidence="6">Putative oligopeptide transport ATP-binding protein</fullName>
        <ecNumber evidence="6">3.6.3.-</ecNumber>
    </submittedName>
</protein>
<keyword evidence="2" id="KW-0813">Transport</keyword>
<proteinExistence type="inferred from homology"/>
<dbReference type="EMBL" id="UHDZ01000001">
    <property type="protein sequence ID" value="SUM73259.1"/>
    <property type="molecule type" value="Genomic_DNA"/>
</dbReference>
<comment type="similarity">
    <text evidence="1">Belongs to the ABC transporter superfamily.</text>
</comment>
<gene>
    <name evidence="6" type="primary">gsiA_5</name>
    <name evidence="6" type="ORF">NCTC11807_02061</name>
</gene>
<reference evidence="6 7" key="1">
    <citation type="submission" date="2018-06" db="EMBL/GenBank/DDBJ databases">
        <authorList>
            <consortium name="Pathogen Informatics"/>
            <person name="Doyle S."/>
        </authorList>
    </citation>
    <scope>NUCLEOTIDE SEQUENCE [LARGE SCALE GENOMIC DNA]</scope>
    <source>
        <strain evidence="6 7">NCTC11807</strain>
    </source>
</reference>
<dbReference type="InterPro" id="IPR013563">
    <property type="entry name" value="Oligopep_ABC_C"/>
</dbReference>
<evidence type="ECO:0000256" key="2">
    <source>
        <dbReference type="ARBA" id="ARBA00022448"/>
    </source>
</evidence>
<feature type="domain" description="Oligopeptide/dipeptide ABC transporter C-terminal" evidence="5">
    <location>
        <begin position="29"/>
        <end position="94"/>
    </location>
</feature>
<dbReference type="GO" id="GO:0016787">
    <property type="term" value="F:hydrolase activity"/>
    <property type="evidence" value="ECO:0007669"/>
    <property type="project" value="UniProtKB-KW"/>
</dbReference>
<dbReference type="Pfam" id="PF08352">
    <property type="entry name" value="oligo_HPY"/>
    <property type="match status" value="1"/>
</dbReference>
<dbReference type="AlphaFoldDB" id="A0A380H6P5"/>
<evidence type="ECO:0000313" key="6">
    <source>
        <dbReference type="EMBL" id="SUM73259.1"/>
    </source>
</evidence>
<dbReference type="SUPFAM" id="SSF52540">
    <property type="entry name" value="P-loop containing nucleoside triphosphate hydrolases"/>
    <property type="match status" value="1"/>
</dbReference>
<sequence length="124" mass="14298">MSIILVTHDLSVVSEFCDKVMVMYAGQMVEYGKLDEILKKPKHPYTKKLLKSIPTLEDERDRLDTIEGIVPSITEFQLNKCRFANRCTEKIGICNTTCPNIRNIDQSLVRCHLYQSQSGEKHHE</sequence>
<dbReference type="InterPro" id="IPR027417">
    <property type="entry name" value="P-loop_NTPase"/>
</dbReference>
<dbReference type="Gene3D" id="3.40.50.300">
    <property type="entry name" value="P-loop containing nucleotide triphosphate hydrolases"/>
    <property type="match status" value="1"/>
</dbReference>
<dbReference type="PANTHER" id="PTHR43067:SF3">
    <property type="entry name" value="MALTOSE ABC TRANSPORTER, ATP-BINDING PROTEIN"/>
    <property type="match status" value="1"/>
</dbReference>
<evidence type="ECO:0000313" key="7">
    <source>
        <dbReference type="Proteomes" id="UP000255425"/>
    </source>
</evidence>
<evidence type="ECO:0000256" key="1">
    <source>
        <dbReference type="ARBA" id="ARBA00005417"/>
    </source>
</evidence>
<evidence type="ECO:0000259" key="5">
    <source>
        <dbReference type="Pfam" id="PF08352"/>
    </source>
</evidence>
<dbReference type="PANTHER" id="PTHR43067">
    <property type="entry name" value="OLIGOPEPTIDE/DIPEPTIDE ABC TRANSPORTER, ATPASE SUBUNIT"/>
    <property type="match status" value="1"/>
</dbReference>
<keyword evidence="4 6" id="KW-0067">ATP-binding</keyword>
<accession>A0A380H6P5</accession>
<dbReference type="Proteomes" id="UP000255425">
    <property type="component" value="Unassembled WGS sequence"/>
</dbReference>
<dbReference type="GO" id="GO:0005524">
    <property type="term" value="F:ATP binding"/>
    <property type="evidence" value="ECO:0007669"/>
    <property type="project" value="UniProtKB-KW"/>
</dbReference>
<name>A0A380H6P5_9STAP</name>
<dbReference type="EC" id="3.6.3.-" evidence="6"/>
<keyword evidence="7" id="KW-1185">Reference proteome</keyword>
<keyword evidence="6" id="KW-0378">Hydrolase</keyword>
<evidence type="ECO:0000256" key="4">
    <source>
        <dbReference type="ARBA" id="ARBA00022840"/>
    </source>
</evidence>
<dbReference type="NCBIfam" id="TIGR01727">
    <property type="entry name" value="oligo_HPY"/>
    <property type="match status" value="1"/>
</dbReference>
<organism evidence="6 7">
    <name type="scientific">Staphylococcus saccharolyticus</name>
    <dbReference type="NCBI Taxonomy" id="33028"/>
    <lineage>
        <taxon>Bacteria</taxon>
        <taxon>Bacillati</taxon>
        <taxon>Bacillota</taxon>
        <taxon>Bacilli</taxon>
        <taxon>Bacillales</taxon>
        <taxon>Staphylococcaceae</taxon>
        <taxon>Staphylococcus</taxon>
    </lineage>
</organism>
<evidence type="ECO:0000256" key="3">
    <source>
        <dbReference type="ARBA" id="ARBA00022741"/>
    </source>
</evidence>
<dbReference type="GO" id="GO:0015833">
    <property type="term" value="P:peptide transport"/>
    <property type="evidence" value="ECO:0007669"/>
    <property type="project" value="InterPro"/>
</dbReference>
<keyword evidence="3" id="KW-0547">Nucleotide-binding</keyword>